<keyword evidence="2" id="KW-0812">Transmembrane</keyword>
<gene>
    <name evidence="3" type="ORF">NCTC9183_00111</name>
</gene>
<proteinExistence type="predicted"/>
<evidence type="ECO:0000313" key="3">
    <source>
        <dbReference type="EMBL" id="VTM47390.1"/>
    </source>
</evidence>
<feature type="transmembrane region" description="Helical" evidence="2">
    <location>
        <begin position="391"/>
        <end position="418"/>
    </location>
</feature>
<accession>A0A4P0XDH5</accession>
<feature type="compositionally biased region" description="Basic and acidic residues" evidence="1">
    <location>
        <begin position="100"/>
        <end position="117"/>
    </location>
</feature>
<organism evidence="3">
    <name type="scientific">Klebsiella pneumoniae</name>
    <dbReference type="NCBI Taxonomy" id="573"/>
    <lineage>
        <taxon>Bacteria</taxon>
        <taxon>Pseudomonadati</taxon>
        <taxon>Pseudomonadota</taxon>
        <taxon>Gammaproteobacteria</taxon>
        <taxon>Enterobacterales</taxon>
        <taxon>Enterobacteriaceae</taxon>
        <taxon>Klebsiella/Raoultella group</taxon>
        <taxon>Klebsiella</taxon>
        <taxon>Klebsiella pneumoniae complex</taxon>
    </lineage>
</organism>
<sequence length="555" mass="61904">MEQKITDQREQRLQKLFDDCQKQVLSQIIGPFGLSTAMFEDKNGGNVTTLHNFERTDDDYIATDSDRALHKQSRKEYSPKVRSEYEVDTQAKAGEAGGKTWEKKRADKISQGRDEYTGKSVSADGTIELSNGHIVRAELDHVVSVHEIHTNPKVHLALGKVRKNAETGELNVDVSRIRDLANHDENLALTNQPLNGSKNDQDLKEWAEKKRKDGTTNKEKFDTENSLTEEKHDQAHQHIDNTVEPALLIKQTTELLQTGGKQAALMGMRQAFGLLLTELVNSLFNEFKLLIKQGIATGKTLFEEIQQRLSRAIESVIKKIPEAVGQMFQGGVSGFMSNLLTFLINNFLSTAKRFVTVIREGIIGLFRAFKMIFFPPKNMTHDQAMQEGLKILTTVVISSVGILLTETVSAFMATIPFLQPISGLITPVLIGIITGLASAFLAYQIDCWFDRYRHSLSEKFMDELLADARRRDEFACELVTLSESSLSNIENYANAIGTYQHIGIALGTASLAAGTTLASMESCVAETGQQIKRSLAMIDFINESQSEIDDFLKNH</sequence>
<name>A0A4P0XDH5_KLEPN</name>
<evidence type="ECO:0000256" key="2">
    <source>
        <dbReference type="SAM" id="Phobius"/>
    </source>
</evidence>
<dbReference type="Proteomes" id="UP000507695">
    <property type="component" value="Unassembled WGS sequence"/>
</dbReference>
<reference evidence="3" key="1">
    <citation type="submission" date="2019-04" db="EMBL/GenBank/DDBJ databases">
        <authorList>
            <consortium name="Pathogen Informatics"/>
        </authorList>
    </citation>
    <scope>NUCLEOTIDE SEQUENCE</scope>
    <source>
        <strain evidence="3">NCTC9183</strain>
    </source>
</reference>
<dbReference type="EMBL" id="CABDVL010000001">
    <property type="protein sequence ID" value="VTM47390.1"/>
    <property type="molecule type" value="Genomic_DNA"/>
</dbReference>
<feature type="transmembrane region" description="Helical" evidence="2">
    <location>
        <begin position="424"/>
        <end position="443"/>
    </location>
</feature>
<dbReference type="AlphaFoldDB" id="A0A4P0XDH5"/>
<protein>
    <submittedName>
        <fullName evidence="3">Uncharacterized protein</fullName>
    </submittedName>
</protein>
<feature type="region of interest" description="Disordered" evidence="1">
    <location>
        <begin position="94"/>
        <end position="119"/>
    </location>
</feature>
<keyword evidence="2" id="KW-0472">Membrane</keyword>
<dbReference type="RefSeq" id="WP_049183348.1">
    <property type="nucleotide sequence ID" value="NZ_CAAHBY010000015.1"/>
</dbReference>
<keyword evidence="2" id="KW-1133">Transmembrane helix</keyword>
<evidence type="ECO:0000256" key="1">
    <source>
        <dbReference type="SAM" id="MobiDB-lite"/>
    </source>
</evidence>
<feature type="region of interest" description="Disordered" evidence="1">
    <location>
        <begin position="208"/>
        <end position="237"/>
    </location>
</feature>